<dbReference type="PANTHER" id="PTHR12286:SF5">
    <property type="entry name" value="SACCHAROPINE DEHYDROGENASE-LIKE OXIDOREDUCTASE"/>
    <property type="match status" value="1"/>
</dbReference>
<protein>
    <recommendedName>
        <fullName evidence="3">Saccharopine dehydrogenase NADP binding domain-containing protein</fullName>
    </recommendedName>
</protein>
<dbReference type="GO" id="GO:0005811">
    <property type="term" value="C:lipid droplet"/>
    <property type="evidence" value="ECO:0007669"/>
    <property type="project" value="TreeGrafter"/>
</dbReference>
<feature type="transmembrane region" description="Helical" evidence="2">
    <location>
        <begin position="280"/>
        <end position="299"/>
    </location>
</feature>
<organism evidence="4 5">
    <name type="scientific">Malassezia cuniculi</name>
    <dbReference type="NCBI Taxonomy" id="948313"/>
    <lineage>
        <taxon>Eukaryota</taxon>
        <taxon>Fungi</taxon>
        <taxon>Dikarya</taxon>
        <taxon>Basidiomycota</taxon>
        <taxon>Ustilaginomycotina</taxon>
        <taxon>Malasseziomycetes</taxon>
        <taxon>Malasseziales</taxon>
        <taxon>Malasseziaceae</taxon>
        <taxon>Malassezia</taxon>
    </lineage>
</organism>
<dbReference type="GO" id="GO:0005886">
    <property type="term" value="C:plasma membrane"/>
    <property type="evidence" value="ECO:0007669"/>
    <property type="project" value="TreeGrafter"/>
</dbReference>
<dbReference type="GO" id="GO:0005739">
    <property type="term" value="C:mitochondrion"/>
    <property type="evidence" value="ECO:0007669"/>
    <property type="project" value="TreeGrafter"/>
</dbReference>
<sequence>MSATYDVVLYGATGFTGKLVAQYLATHPQQPKIAFAGRSTSKVQTVIESLTDVSAERVKSIGVLEASANNYSSLQRLAASARVIINTVGPYAHLGGYDVIRAAIEAGIGYVDLTGETGFYGRVAQELHEQAQATKAVIVPSSGFDSLPFDLTTYLAAQEIRNAYPDATVSQAICAYKMKGGISGGTIASAVSMRTDPDQMLVVKPYWFSPVTGSAPNQNSIIKMPQVGKYGISSPFTPHNTRIVYRTWGLLESGDPKRAYGPSFVYNEGLITRSAVGARIMAFIFALVNWLIINVALFGQFLKSATPQGTGPSVEKQINGSVYLRTLAESRNSNVRAIAEFKAKGDPGYLNTSRLIAETALAIAFDKERLSSLAQAGGVLTPSALGGEIVASRLGTYAGITIKSAIVPNNVDLTTPL</sequence>
<evidence type="ECO:0000313" key="4">
    <source>
        <dbReference type="EMBL" id="WFD34895.1"/>
    </source>
</evidence>
<dbReference type="Pfam" id="PF03435">
    <property type="entry name" value="Sacchrp_dh_NADP"/>
    <property type="match status" value="1"/>
</dbReference>
<accession>A0AAF0ETE1</accession>
<proteinExistence type="inferred from homology"/>
<feature type="domain" description="Saccharopine dehydrogenase NADP binding" evidence="3">
    <location>
        <begin position="7"/>
        <end position="137"/>
    </location>
</feature>
<keyword evidence="2" id="KW-0812">Transmembrane</keyword>
<evidence type="ECO:0000313" key="5">
    <source>
        <dbReference type="Proteomes" id="UP001219933"/>
    </source>
</evidence>
<dbReference type="AlphaFoldDB" id="A0AAF0ETE1"/>
<dbReference type="Gene3D" id="3.40.50.720">
    <property type="entry name" value="NAD(P)-binding Rossmann-like Domain"/>
    <property type="match status" value="1"/>
</dbReference>
<evidence type="ECO:0000256" key="2">
    <source>
        <dbReference type="SAM" id="Phobius"/>
    </source>
</evidence>
<gene>
    <name evidence="4" type="ORF">MCUN1_001740</name>
</gene>
<dbReference type="InterPro" id="IPR005097">
    <property type="entry name" value="Sacchrp_dh_NADP-bd"/>
</dbReference>
<keyword evidence="5" id="KW-1185">Reference proteome</keyword>
<dbReference type="PANTHER" id="PTHR12286">
    <property type="entry name" value="SACCHAROPINE DEHYDROGENASE-LIKE OXIDOREDUCTASE"/>
    <property type="match status" value="1"/>
</dbReference>
<name>A0AAF0ETE1_9BASI</name>
<comment type="similarity">
    <text evidence="1">Belongs to the saccharopine dehydrogenase family.</text>
</comment>
<dbReference type="Proteomes" id="UP001219933">
    <property type="component" value="Chromosome 2"/>
</dbReference>
<dbReference type="InterPro" id="IPR036291">
    <property type="entry name" value="NAD(P)-bd_dom_sf"/>
</dbReference>
<reference evidence="4" key="1">
    <citation type="submission" date="2023-03" db="EMBL/GenBank/DDBJ databases">
        <title>Mating type loci evolution in Malassezia.</title>
        <authorList>
            <person name="Coelho M.A."/>
        </authorList>
    </citation>
    <scope>NUCLEOTIDE SEQUENCE</scope>
    <source>
        <strain evidence="4">CBS 11721</strain>
    </source>
</reference>
<evidence type="ECO:0000259" key="3">
    <source>
        <dbReference type="Pfam" id="PF03435"/>
    </source>
</evidence>
<dbReference type="InterPro" id="IPR051276">
    <property type="entry name" value="Saccharopine_DH-like_oxidrdct"/>
</dbReference>
<evidence type="ECO:0000256" key="1">
    <source>
        <dbReference type="ARBA" id="ARBA00038048"/>
    </source>
</evidence>
<keyword evidence="2" id="KW-0472">Membrane</keyword>
<dbReference type="GO" id="GO:0009247">
    <property type="term" value="P:glycolipid biosynthetic process"/>
    <property type="evidence" value="ECO:0007669"/>
    <property type="project" value="TreeGrafter"/>
</dbReference>
<keyword evidence="2" id="KW-1133">Transmembrane helix</keyword>
<dbReference type="SUPFAM" id="SSF51735">
    <property type="entry name" value="NAD(P)-binding Rossmann-fold domains"/>
    <property type="match status" value="1"/>
</dbReference>
<dbReference type="EMBL" id="CP119878">
    <property type="protein sequence ID" value="WFD34895.1"/>
    <property type="molecule type" value="Genomic_DNA"/>
</dbReference>